<dbReference type="NCBIfam" id="TIGR00121">
    <property type="entry name" value="birA_ligase"/>
    <property type="match status" value="1"/>
</dbReference>
<gene>
    <name evidence="3" type="ORF">NIES267_49420</name>
</gene>
<evidence type="ECO:0000313" key="4">
    <source>
        <dbReference type="Proteomes" id="UP000218418"/>
    </source>
</evidence>
<keyword evidence="4" id="KW-1185">Reference proteome</keyword>
<dbReference type="GO" id="GO:0004077">
    <property type="term" value="F:biotin--[biotin carboxyl-carrier protein] ligase activity"/>
    <property type="evidence" value="ECO:0007669"/>
    <property type="project" value="InterPro"/>
</dbReference>
<evidence type="ECO:0000256" key="1">
    <source>
        <dbReference type="ARBA" id="ARBA00022598"/>
    </source>
</evidence>
<dbReference type="Proteomes" id="UP000218418">
    <property type="component" value="Chromosome"/>
</dbReference>
<dbReference type="EMBL" id="AP018227">
    <property type="protein sequence ID" value="BAY85442.1"/>
    <property type="molecule type" value="Genomic_DNA"/>
</dbReference>
<dbReference type="PANTHER" id="PTHR12835">
    <property type="entry name" value="BIOTIN PROTEIN LIGASE"/>
    <property type="match status" value="1"/>
</dbReference>
<evidence type="ECO:0000259" key="2">
    <source>
        <dbReference type="PROSITE" id="PS51733"/>
    </source>
</evidence>
<dbReference type="SUPFAM" id="SSF55681">
    <property type="entry name" value="Class II aaRS and biotin synthetases"/>
    <property type="match status" value="1"/>
</dbReference>
<dbReference type="AlphaFoldDB" id="A0A1Z4LW41"/>
<accession>A0A1Z4LW41</accession>
<reference evidence="3 4" key="1">
    <citation type="submission" date="2017-06" db="EMBL/GenBank/DDBJ databases">
        <title>Genome sequencing of cyanobaciteial culture collection at National Institute for Environmental Studies (NIES).</title>
        <authorList>
            <person name="Hirose Y."/>
            <person name="Shimura Y."/>
            <person name="Fujisawa T."/>
            <person name="Nakamura Y."/>
            <person name="Kawachi M."/>
        </authorList>
    </citation>
    <scope>NUCLEOTIDE SEQUENCE [LARGE SCALE GENOMIC DNA]</scope>
    <source>
        <strain evidence="3 4">NIES-267</strain>
    </source>
</reference>
<dbReference type="PANTHER" id="PTHR12835:SF5">
    <property type="entry name" value="BIOTIN--PROTEIN LIGASE"/>
    <property type="match status" value="1"/>
</dbReference>
<dbReference type="Gene3D" id="3.30.930.10">
    <property type="entry name" value="Bira Bifunctional Protein, Domain 2"/>
    <property type="match status" value="1"/>
</dbReference>
<sequence>MVLDKQKLETELSIEGKNTDLPFCLHIFDTVASTNKTAWELLGKKPGSGCVVIAAQQTSGRGQWGRQWLSQEGGLYLSFGFSPQLDINLGYQLTLATAWGIAEQLRKYGIDVEIKWPNDLVLDSRKLGGILTETKVRAGKITQAVIGVGINWKNPVPPTGINLDVWNSQGNSANIPCLEKLAAVILLGIHSGIQCLEEEGVNILLSRYIKLLSNMGDKVYVNDEVSGTVVGVTNTGNLHLRRSSGGNITETPASIYLEPGTISLGYRKSSV</sequence>
<dbReference type="OrthoDB" id="9807064at2"/>
<feature type="domain" description="BPL/LPL catalytic" evidence="2">
    <location>
        <begin position="15"/>
        <end position="197"/>
    </location>
</feature>
<organism evidence="3 4">
    <name type="scientific">Calothrix parasitica NIES-267</name>
    <dbReference type="NCBI Taxonomy" id="1973488"/>
    <lineage>
        <taxon>Bacteria</taxon>
        <taxon>Bacillati</taxon>
        <taxon>Cyanobacteriota</taxon>
        <taxon>Cyanophyceae</taxon>
        <taxon>Nostocales</taxon>
        <taxon>Calotrichaceae</taxon>
        <taxon>Calothrix</taxon>
    </lineage>
</organism>
<evidence type="ECO:0000313" key="3">
    <source>
        <dbReference type="EMBL" id="BAY85442.1"/>
    </source>
</evidence>
<dbReference type="Pfam" id="PF03099">
    <property type="entry name" value="BPL_LplA_LipB"/>
    <property type="match status" value="1"/>
</dbReference>
<dbReference type="InterPro" id="IPR004408">
    <property type="entry name" value="Biotin_CoA_COase_ligase"/>
</dbReference>
<dbReference type="InterPro" id="IPR045864">
    <property type="entry name" value="aa-tRNA-synth_II/BPL/LPL"/>
</dbReference>
<dbReference type="InterPro" id="IPR004143">
    <property type="entry name" value="BPL_LPL_catalytic"/>
</dbReference>
<dbReference type="GO" id="GO:0005737">
    <property type="term" value="C:cytoplasm"/>
    <property type="evidence" value="ECO:0007669"/>
    <property type="project" value="TreeGrafter"/>
</dbReference>
<dbReference type="CDD" id="cd16442">
    <property type="entry name" value="BPL"/>
    <property type="match status" value="1"/>
</dbReference>
<keyword evidence="1 3" id="KW-0436">Ligase</keyword>
<proteinExistence type="predicted"/>
<protein>
    <submittedName>
        <fullName evidence="3">Biotin acetyl-CoA carboxylase ligase</fullName>
    </submittedName>
</protein>
<dbReference type="PROSITE" id="PS51733">
    <property type="entry name" value="BPL_LPL_CATALYTIC"/>
    <property type="match status" value="1"/>
</dbReference>
<name>A0A1Z4LW41_9CYAN</name>